<sequence>MMMVLFLKGVGVSKMKFCRLNGQCFMLLRRA</sequence>
<name>A0A7J8SGN2_GOSDV</name>
<evidence type="ECO:0000313" key="2">
    <source>
        <dbReference type="Proteomes" id="UP000593561"/>
    </source>
</evidence>
<evidence type="ECO:0000313" key="1">
    <source>
        <dbReference type="EMBL" id="MBA0624746.1"/>
    </source>
</evidence>
<dbReference type="Proteomes" id="UP000593561">
    <property type="component" value="Unassembled WGS sequence"/>
</dbReference>
<dbReference type="AlphaFoldDB" id="A0A7J8SGN2"/>
<dbReference type="EMBL" id="JABFAC010000009">
    <property type="protein sequence ID" value="MBA0624746.1"/>
    <property type="molecule type" value="Genomic_DNA"/>
</dbReference>
<accession>A0A7J8SGN2</accession>
<comment type="caution">
    <text evidence="1">The sequence shown here is derived from an EMBL/GenBank/DDBJ whole genome shotgun (WGS) entry which is preliminary data.</text>
</comment>
<protein>
    <submittedName>
        <fullName evidence="1">Uncharacterized protein</fullName>
    </submittedName>
</protein>
<proteinExistence type="predicted"/>
<reference evidence="1 2" key="1">
    <citation type="journal article" date="2019" name="Genome Biol. Evol.">
        <title>Insights into the evolution of the New World diploid cottons (Gossypium, subgenus Houzingenia) based on genome sequencing.</title>
        <authorList>
            <person name="Grover C.E."/>
            <person name="Arick M.A. 2nd"/>
            <person name="Thrash A."/>
            <person name="Conover J.L."/>
            <person name="Sanders W.S."/>
            <person name="Peterson D.G."/>
            <person name="Frelichowski J.E."/>
            <person name="Scheffler J.A."/>
            <person name="Scheffler B.E."/>
            <person name="Wendel J.F."/>
        </authorList>
    </citation>
    <scope>NUCLEOTIDE SEQUENCE [LARGE SCALE GENOMIC DNA]</scope>
    <source>
        <strain evidence="1">27</strain>
        <tissue evidence="1">Leaf</tissue>
    </source>
</reference>
<organism evidence="1 2">
    <name type="scientific">Gossypium davidsonii</name>
    <name type="common">Davidson's cotton</name>
    <name type="synonym">Gossypium klotzschianum subsp. davidsonii</name>
    <dbReference type="NCBI Taxonomy" id="34287"/>
    <lineage>
        <taxon>Eukaryota</taxon>
        <taxon>Viridiplantae</taxon>
        <taxon>Streptophyta</taxon>
        <taxon>Embryophyta</taxon>
        <taxon>Tracheophyta</taxon>
        <taxon>Spermatophyta</taxon>
        <taxon>Magnoliopsida</taxon>
        <taxon>eudicotyledons</taxon>
        <taxon>Gunneridae</taxon>
        <taxon>Pentapetalae</taxon>
        <taxon>rosids</taxon>
        <taxon>malvids</taxon>
        <taxon>Malvales</taxon>
        <taxon>Malvaceae</taxon>
        <taxon>Malvoideae</taxon>
        <taxon>Gossypium</taxon>
    </lineage>
</organism>
<keyword evidence="2" id="KW-1185">Reference proteome</keyword>
<gene>
    <name evidence="1" type="ORF">Godav_010041</name>
</gene>